<comment type="caution">
    <text evidence="1">The sequence shown here is derived from an EMBL/GenBank/DDBJ whole genome shotgun (WGS) entry which is preliminary data.</text>
</comment>
<keyword evidence="2" id="KW-1185">Reference proteome</keyword>
<evidence type="ECO:0000313" key="1">
    <source>
        <dbReference type="EMBL" id="KAJ1895284.1"/>
    </source>
</evidence>
<reference evidence="1" key="1">
    <citation type="submission" date="2022-07" db="EMBL/GenBank/DDBJ databases">
        <title>Phylogenomic reconstructions and comparative analyses of Kickxellomycotina fungi.</title>
        <authorList>
            <person name="Reynolds N.K."/>
            <person name="Stajich J.E."/>
            <person name="Barry K."/>
            <person name="Grigoriev I.V."/>
            <person name="Crous P."/>
            <person name="Smith M.E."/>
        </authorList>
    </citation>
    <scope>NUCLEOTIDE SEQUENCE</scope>
    <source>
        <strain evidence="1">Benny 63K</strain>
    </source>
</reference>
<sequence>MARSPLKGAEAFIVQRRPVLRAIIYATISLMSLVNLAMLGSSWTNADFMRRNGSFVGAFNTASTIVTMVISAMFAVATIVQKRALARDEPIPKFCKRLMHDRTEKIISCLMAAWWLGMAFALSNMAYVYREDIRRCMQGRSPKQQMGVEVAKTAIAAAATACAVFRGSLTLNWCTWLMWMVRMWRTFTRSNIHFDSTIFREPSDSALDMQSFKNIGMPVPINPATFSLHYPEGLGPNHTMHDLQFEDSAVQRLVSAQYQINGSRPCAFQNNQNAQFVTHADRAQAAVPQQATHAQQISMPIYHQATFYQQNQDTNRGFRREMSVVATQNMANSNANKDVCCQGQGQNLVVGTATLTTEPLSTHNMTT</sequence>
<gene>
    <name evidence="1" type="ORF">LPJ66_004683</name>
</gene>
<protein>
    <submittedName>
        <fullName evidence="1">Uncharacterized protein</fullName>
    </submittedName>
</protein>
<dbReference type="EMBL" id="JANBPG010000587">
    <property type="protein sequence ID" value="KAJ1895284.1"/>
    <property type="molecule type" value="Genomic_DNA"/>
</dbReference>
<name>A0ACC1IGC2_9FUNG</name>
<organism evidence="1 2">
    <name type="scientific">Kickxella alabastrina</name>
    <dbReference type="NCBI Taxonomy" id="61397"/>
    <lineage>
        <taxon>Eukaryota</taxon>
        <taxon>Fungi</taxon>
        <taxon>Fungi incertae sedis</taxon>
        <taxon>Zoopagomycota</taxon>
        <taxon>Kickxellomycotina</taxon>
        <taxon>Kickxellomycetes</taxon>
        <taxon>Kickxellales</taxon>
        <taxon>Kickxellaceae</taxon>
        <taxon>Kickxella</taxon>
    </lineage>
</organism>
<evidence type="ECO:0000313" key="2">
    <source>
        <dbReference type="Proteomes" id="UP001150581"/>
    </source>
</evidence>
<dbReference type="Proteomes" id="UP001150581">
    <property type="component" value="Unassembled WGS sequence"/>
</dbReference>
<accession>A0ACC1IGC2</accession>
<proteinExistence type="predicted"/>